<comment type="caution">
    <text evidence="2">The sequence shown here is derived from an EMBL/GenBank/DDBJ whole genome shotgun (WGS) entry which is preliminary data.</text>
</comment>
<dbReference type="Gramene" id="Psat02G0323800-T1">
    <property type="protein sequence ID" value="KAI5437043.1"/>
    <property type="gene ID" value="KIW84_023238"/>
</dbReference>
<feature type="compositionally biased region" description="Basic and acidic residues" evidence="1">
    <location>
        <begin position="71"/>
        <end position="82"/>
    </location>
</feature>
<proteinExistence type="predicted"/>
<evidence type="ECO:0000313" key="3">
    <source>
        <dbReference type="Proteomes" id="UP001058974"/>
    </source>
</evidence>
<dbReference type="EMBL" id="JAMSHJ010000002">
    <property type="protein sequence ID" value="KAI5437043.1"/>
    <property type="molecule type" value="Genomic_DNA"/>
</dbReference>
<protein>
    <submittedName>
        <fullName evidence="2">Uncharacterized protein</fullName>
    </submittedName>
</protein>
<keyword evidence="3" id="KW-1185">Reference proteome</keyword>
<name>A0A9D4YF20_PEA</name>
<evidence type="ECO:0000256" key="1">
    <source>
        <dbReference type="SAM" id="MobiDB-lite"/>
    </source>
</evidence>
<evidence type="ECO:0000313" key="2">
    <source>
        <dbReference type="EMBL" id="KAI5437043.1"/>
    </source>
</evidence>
<dbReference type="Proteomes" id="UP001058974">
    <property type="component" value="Chromosome 2"/>
</dbReference>
<reference evidence="2 3" key="1">
    <citation type="journal article" date="2022" name="Nat. Genet.">
        <title>Improved pea reference genome and pan-genome highlight genomic features and evolutionary characteristics.</title>
        <authorList>
            <person name="Yang T."/>
            <person name="Liu R."/>
            <person name="Luo Y."/>
            <person name="Hu S."/>
            <person name="Wang D."/>
            <person name="Wang C."/>
            <person name="Pandey M.K."/>
            <person name="Ge S."/>
            <person name="Xu Q."/>
            <person name="Li N."/>
            <person name="Li G."/>
            <person name="Huang Y."/>
            <person name="Saxena R.K."/>
            <person name="Ji Y."/>
            <person name="Li M."/>
            <person name="Yan X."/>
            <person name="He Y."/>
            <person name="Liu Y."/>
            <person name="Wang X."/>
            <person name="Xiang C."/>
            <person name="Varshney R.K."/>
            <person name="Ding H."/>
            <person name="Gao S."/>
            <person name="Zong X."/>
        </authorList>
    </citation>
    <scope>NUCLEOTIDE SEQUENCE [LARGE SCALE GENOMIC DNA]</scope>
    <source>
        <strain evidence="2 3">cv. Zhongwan 6</strain>
    </source>
</reference>
<accession>A0A9D4YF20</accession>
<sequence>MKTSEIVRIRDIMQDMRQNFSVGISVARACKEILIAKKVIKGDVDKKYANLQRYVVELTIVNPKNSRKPKANRDGVDQKKDNVNGSDVLVDASHFLANGSHIQVYTSNVQDDASHVGDDVVAPCQPKSSVVQASKVDSNVVETSQIGPQHQKIQKPFMNLRKKKSEN</sequence>
<feature type="region of interest" description="Disordered" evidence="1">
    <location>
        <begin position="65"/>
        <end position="84"/>
    </location>
</feature>
<organism evidence="2 3">
    <name type="scientific">Pisum sativum</name>
    <name type="common">Garden pea</name>
    <name type="synonym">Lathyrus oleraceus</name>
    <dbReference type="NCBI Taxonomy" id="3888"/>
    <lineage>
        <taxon>Eukaryota</taxon>
        <taxon>Viridiplantae</taxon>
        <taxon>Streptophyta</taxon>
        <taxon>Embryophyta</taxon>
        <taxon>Tracheophyta</taxon>
        <taxon>Spermatophyta</taxon>
        <taxon>Magnoliopsida</taxon>
        <taxon>eudicotyledons</taxon>
        <taxon>Gunneridae</taxon>
        <taxon>Pentapetalae</taxon>
        <taxon>rosids</taxon>
        <taxon>fabids</taxon>
        <taxon>Fabales</taxon>
        <taxon>Fabaceae</taxon>
        <taxon>Papilionoideae</taxon>
        <taxon>50 kb inversion clade</taxon>
        <taxon>NPAAA clade</taxon>
        <taxon>Hologalegina</taxon>
        <taxon>IRL clade</taxon>
        <taxon>Fabeae</taxon>
        <taxon>Lathyrus</taxon>
    </lineage>
</organism>
<dbReference type="AlphaFoldDB" id="A0A9D4YF20"/>
<gene>
    <name evidence="2" type="ORF">KIW84_023238</name>
</gene>